<accession>R7Z591</accession>
<evidence type="ECO:0000256" key="10">
    <source>
        <dbReference type="PROSITE-ProRule" id="PRU01385"/>
    </source>
</evidence>
<keyword evidence="6" id="KW-0460">Magnesium</keyword>
<dbReference type="EMBL" id="JH767612">
    <property type="protein sequence ID" value="EON69360.1"/>
    <property type="molecule type" value="Genomic_DNA"/>
</dbReference>
<evidence type="ECO:0000256" key="9">
    <source>
        <dbReference type="ARBA" id="ARBA00023235"/>
    </source>
</evidence>
<dbReference type="InterPro" id="IPR013049">
    <property type="entry name" value="Spo11/TopoVI_A_N"/>
</dbReference>
<evidence type="ECO:0000256" key="5">
    <source>
        <dbReference type="ARBA" id="ARBA00022723"/>
    </source>
</evidence>
<comment type="catalytic activity">
    <reaction evidence="1 10">
        <text>ATP-dependent breakage, passage and rejoining of double-stranded DNA.</text>
        <dbReference type="EC" id="5.6.2.2"/>
    </reaction>
</comment>
<keyword evidence="14" id="KW-1185">Reference proteome</keyword>
<dbReference type="STRING" id="1168221.R7Z591"/>
<dbReference type="HOGENOM" id="CLU_037229_0_0_1"/>
<keyword evidence="7 10" id="KW-0799">Topoisomerase</keyword>
<dbReference type="EC" id="5.6.2.2" evidence="4"/>
<evidence type="ECO:0000259" key="12">
    <source>
        <dbReference type="Pfam" id="PF21180"/>
    </source>
</evidence>
<keyword evidence="8 10" id="KW-0238">DNA-binding</keyword>
<keyword evidence="9 10" id="KW-0413">Isomerase</keyword>
<dbReference type="eggNOG" id="KOG2795">
    <property type="taxonomic scope" value="Eukaryota"/>
</dbReference>
<sequence length="379" mass="41734">MRTSPDKAEAIRKIELMFENITDTLLSDKGKVTIALRSRAVPPGSGSDHGHAFTTNDSKDRAREICFPGSTPQEAWRFTVLVRILELVHEALSADVVITKRDIYYRHPALFAKQAVVDRYVDDIACTFGVSRLALNVAAAAKGLVVGCFICRRGDGTGLLIPSINSTDKFRLSHVSWILVVEKEATFRSLTSSNFRKTLCSSGIMITAKGYPDIATRAFLRAISTSLPQNGFRCPPVYALMDYDPDGIAIMSTYKHGSVALAHDNAKLVVPQIRWLGIQSSALATSAAGLTESSDHGNEDANGESNVHQVQGLLRLTTRDRRKALKMLDWDVFDENGSEPQWRREVQVMLMLNVKAEIQIMEAQMGGLAGWLQAELKGL</sequence>
<dbReference type="Gene3D" id="1.10.10.10">
    <property type="entry name" value="Winged helix-like DNA-binding domain superfamily/Winged helix DNA-binding domain"/>
    <property type="match status" value="1"/>
</dbReference>
<gene>
    <name evidence="13" type="ORF">W97_08620</name>
</gene>
<dbReference type="AlphaFoldDB" id="R7Z591"/>
<evidence type="ECO:0000256" key="7">
    <source>
        <dbReference type="ARBA" id="ARBA00023029"/>
    </source>
</evidence>
<evidence type="ECO:0000256" key="6">
    <source>
        <dbReference type="ARBA" id="ARBA00022842"/>
    </source>
</evidence>
<dbReference type="GO" id="GO:0005524">
    <property type="term" value="F:ATP binding"/>
    <property type="evidence" value="ECO:0007669"/>
    <property type="project" value="InterPro"/>
</dbReference>
<dbReference type="RefSeq" id="XP_007784677.1">
    <property type="nucleotide sequence ID" value="XM_007786487.1"/>
</dbReference>
<dbReference type="GO" id="GO:0046872">
    <property type="term" value="F:metal ion binding"/>
    <property type="evidence" value="ECO:0007669"/>
    <property type="project" value="UniProtKB-KW"/>
</dbReference>
<proteinExistence type="inferred from homology"/>
<dbReference type="PRINTS" id="PR01550">
    <property type="entry name" value="TOP6AFAMILY"/>
</dbReference>
<dbReference type="PANTHER" id="PTHR10848:SF0">
    <property type="entry name" value="MEIOTIC RECOMBINATION PROTEIN SPO11"/>
    <property type="match status" value="1"/>
</dbReference>
<dbReference type="InterPro" id="IPR036388">
    <property type="entry name" value="WH-like_DNA-bd_sf"/>
</dbReference>
<evidence type="ECO:0000256" key="3">
    <source>
        <dbReference type="ARBA" id="ARBA00006559"/>
    </source>
</evidence>
<organism evidence="13 14">
    <name type="scientific">Coniosporium apollinis (strain CBS 100218)</name>
    <name type="common">Rock-inhabiting black yeast</name>
    <dbReference type="NCBI Taxonomy" id="1168221"/>
    <lineage>
        <taxon>Eukaryota</taxon>
        <taxon>Fungi</taxon>
        <taxon>Dikarya</taxon>
        <taxon>Ascomycota</taxon>
        <taxon>Pezizomycotina</taxon>
        <taxon>Dothideomycetes</taxon>
        <taxon>Dothideomycetes incertae sedis</taxon>
        <taxon>Coniosporium</taxon>
    </lineage>
</organism>
<evidence type="ECO:0000313" key="13">
    <source>
        <dbReference type="EMBL" id="EON69360.1"/>
    </source>
</evidence>
<evidence type="ECO:0000313" key="14">
    <source>
        <dbReference type="Proteomes" id="UP000016924"/>
    </source>
</evidence>
<dbReference type="PANTHER" id="PTHR10848">
    <property type="entry name" value="MEIOTIC RECOMBINATION PROTEIN SPO11"/>
    <property type="match status" value="1"/>
</dbReference>
<dbReference type="FunFam" id="3.40.1360.10:FF:000018">
    <property type="entry name" value="Type II DNA topoisomerase VI subunit A"/>
    <property type="match status" value="1"/>
</dbReference>
<dbReference type="OrthoDB" id="5377392at2759"/>
<dbReference type="GO" id="GO:0003918">
    <property type="term" value="F:DNA topoisomerase type II (double strand cut, ATP-hydrolyzing) activity"/>
    <property type="evidence" value="ECO:0007669"/>
    <property type="project" value="UniProtKB-UniRule"/>
</dbReference>
<evidence type="ECO:0000256" key="1">
    <source>
        <dbReference type="ARBA" id="ARBA00000185"/>
    </source>
</evidence>
<dbReference type="InterPro" id="IPR036078">
    <property type="entry name" value="Spo11/TopoVI_A_sf"/>
</dbReference>
<protein>
    <recommendedName>
        <fullName evidence="4">DNA topoisomerase (ATP-hydrolyzing)</fullName>
        <ecNumber evidence="4">5.6.2.2</ecNumber>
    </recommendedName>
</protein>
<dbReference type="OMA" id="IYYLDPV"/>
<keyword evidence="5" id="KW-0479">Metal-binding</keyword>
<dbReference type="GO" id="GO:0000228">
    <property type="term" value="C:nuclear chromosome"/>
    <property type="evidence" value="ECO:0007669"/>
    <property type="project" value="TreeGrafter"/>
</dbReference>
<dbReference type="Pfam" id="PF21180">
    <property type="entry name" value="TOP6A-Spo11_Toprim"/>
    <property type="match status" value="1"/>
</dbReference>
<dbReference type="SUPFAM" id="SSF56726">
    <property type="entry name" value="DNA topoisomerase IV, alpha subunit"/>
    <property type="match status" value="1"/>
</dbReference>
<dbReference type="Proteomes" id="UP000016924">
    <property type="component" value="Unassembled WGS sequence"/>
</dbReference>
<dbReference type="InterPro" id="IPR034136">
    <property type="entry name" value="TOPRIM_Topo6A/Spo11"/>
</dbReference>
<comment type="similarity">
    <text evidence="3 10">Belongs to the TOP6A family.</text>
</comment>
<dbReference type="GO" id="GO:0000706">
    <property type="term" value="P:meiotic DNA double-strand break processing"/>
    <property type="evidence" value="ECO:0007669"/>
    <property type="project" value="TreeGrafter"/>
</dbReference>
<dbReference type="CDD" id="cd00223">
    <property type="entry name" value="TOPRIM_TopoIIB_SPO"/>
    <property type="match status" value="1"/>
</dbReference>
<dbReference type="GO" id="GO:0007131">
    <property type="term" value="P:reciprocal meiotic recombination"/>
    <property type="evidence" value="ECO:0007669"/>
    <property type="project" value="TreeGrafter"/>
</dbReference>
<feature type="domain" description="Spo11/DNA topoisomerase VI subunit A N-terminal" evidence="11">
    <location>
        <begin position="76"/>
        <end position="137"/>
    </location>
</feature>
<dbReference type="GO" id="GO:0042138">
    <property type="term" value="P:meiotic DNA double-strand break formation"/>
    <property type="evidence" value="ECO:0007669"/>
    <property type="project" value="TreeGrafter"/>
</dbReference>
<dbReference type="Gene3D" id="3.40.1360.10">
    <property type="match status" value="1"/>
</dbReference>
<dbReference type="GO" id="GO:0003677">
    <property type="term" value="F:DNA binding"/>
    <property type="evidence" value="ECO:0007669"/>
    <property type="project" value="UniProtKB-UniRule"/>
</dbReference>
<name>R7Z591_CONA1</name>
<dbReference type="Pfam" id="PF04406">
    <property type="entry name" value="TP6A_N"/>
    <property type="match status" value="1"/>
</dbReference>
<feature type="active site" description="O-(5'-phospho-DNA)-tyrosine intermediate" evidence="10">
    <location>
        <position position="105"/>
    </location>
</feature>
<evidence type="ECO:0000256" key="2">
    <source>
        <dbReference type="ARBA" id="ARBA00001946"/>
    </source>
</evidence>
<comment type="cofactor">
    <cofactor evidence="2">
        <name>Mg(2+)</name>
        <dbReference type="ChEBI" id="CHEBI:18420"/>
    </cofactor>
</comment>
<evidence type="ECO:0000259" key="11">
    <source>
        <dbReference type="Pfam" id="PF04406"/>
    </source>
</evidence>
<dbReference type="PROSITE" id="PS52041">
    <property type="entry name" value="TOPO_IIB"/>
    <property type="match status" value="1"/>
</dbReference>
<evidence type="ECO:0000256" key="8">
    <source>
        <dbReference type="ARBA" id="ARBA00023125"/>
    </source>
</evidence>
<feature type="domain" description="Topoisomerase 6 subunit A/Spo11 TOPRIM" evidence="12">
    <location>
        <begin position="178"/>
        <end position="362"/>
    </location>
</feature>
<dbReference type="InterPro" id="IPR002815">
    <property type="entry name" value="Spo11/TopoVI_A"/>
</dbReference>
<reference evidence="14" key="1">
    <citation type="submission" date="2012-06" db="EMBL/GenBank/DDBJ databases">
        <title>The genome sequence of Coniosporium apollinis CBS 100218.</title>
        <authorList>
            <consortium name="The Broad Institute Genome Sequencing Platform"/>
            <person name="Cuomo C."/>
            <person name="Gorbushina A."/>
            <person name="Noack S."/>
            <person name="Walker B."/>
            <person name="Young S.K."/>
            <person name="Zeng Q."/>
            <person name="Gargeya S."/>
            <person name="Fitzgerald M."/>
            <person name="Haas B."/>
            <person name="Abouelleil A."/>
            <person name="Alvarado L."/>
            <person name="Arachchi H.M."/>
            <person name="Berlin A.M."/>
            <person name="Chapman S.B."/>
            <person name="Goldberg J."/>
            <person name="Griggs A."/>
            <person name="Gujja S."/>
            <person name="Hansen M."/>
            <person name="Howarth C."/>
            <person name="Imamovic A."/>
            <person name="Larimer J."/>
            <person name="McCowan C."/>
            <person name="Montmayeur A."/>
            <person name="Murphy C."/>
            <person name="Neiman D."/>
            <person name="Pearson M."/>
            <person name="Priest M."/>
            <person name="Roberts A."/>
            <person name="Saif S."/>
            <person name="Shea T."/>
            <person name="Sisk P."/>
            <person name="Sykes S."/>
            <person name="Wortman J."/>
            <person name="Nusbaum C."/>
            <person name="Birren B."/>
        </authorList>
    </citation>
    <scope>NUCLEOTIDE SEQUENCE [LARGE SCALE GENOMIC DNA]</scope>
    <source>
        <strain evidence="14">CBS 100218</strain>
    </source>
</reference>
<dbReference type="GeneID" id="19905931"/>
<evidence type="ECO:0000256" key="4">
    <source>
        <dbReference type="ARBA" id="ARBA00012895"/>
    </source>
</evidence>